<evidence type="ECO:0000256" key="1">
    <source>
        <dbReference type="SAM" id="Phobius"/>
    </source>
</evidence>
<evidence type="ECO:0000313" key="2">
    <source>
        <dbReference type="EMBL" id="KAK8378943.1"/>
    </source>
</evidence>
<dbReference type="Proteomes" id="UP001487740">
    <property type="component" value="Unassembled WGS sequence"/>
</dbReference>
<dbReference type="AlphaFoldDB" id="A0AAW0SUB6"/>
<feature type="transmembrane region" description="Helical" evidence="1">
    <location>
        <begin position="90"/>
        <end position="112"/>
    </location>
</feature>
<comment type="caution">
    <text evidence="2">The sequence shown here is derived from an EMBL/GenBank/DDBJ whole genome shotgun (WGS) entry which is preliminary data.</text>
</comment>
<sequence length="207" mass="22881">MAVARTVGEPVLGRAHPCNGWADSSARRMHARPSAHVKLILFCLLWFCHVTKSQVCHVNRFTRLMTRDSCDMVDLSCHQVPRERLVVGAVLSWVTCTEVVIVVVVVVKTLLWECKFAQTNARCKKAPPTSAHLPTAHCIPARCTPTPARRPKVERRLLLATGTPRPIAWDIVTLLPPVMDRSVSMENLTSLPSNDGVPCQPLASLLP</sequence>
<keyword evidence="1" id="KW-0812">Transmembrane</keyword>
<evidence type="ECO:0000313" key="3">
    <source>
        <dbReference type="Proteomes" id="UP001487740"/>
    </source>
</evidence>
<keyword evidence="3" id="KW-1185">Reference proteome</keyword>
<gene>
    <name evidence="2" type="ORF">O3P69_009585</name>
</gene>
<dbReference type="EMBL" id="JARAKH010000044">
    <property type="protein sequence ID" value="KAK8378943.1"/>
    <property type="molecule type" value="Genomic_DNA"/>
</dbReference>
<accession>A0AAW0SUB6</accession>
<protein>
    <submittedName>
        <fullName evidence="2">Uncharacterized protein</fullName>
    </submittedName>
</protein>
<proteinExistence type="predicted"/>
<keyword evidence="1" id="KW-0472">Membrane</keyword>
<organism evidence="2 3">
    <name type="scientific">Scylla paramamosain</name>
    <name type="common">Mud crab</name>
    <dbReference type="NCBI Taxonomy" id="85552"/>
    <lineage>
        <taxon>Eukaryota</taxon>
        <taxon>Metazoa</taxon>
        <taxon>Ecdysozoa</taxon>
        <taxon>Arthropoda</taxon>
        <taxon>Crustacea</taxon>
        <taxon>Multicrustacea</taxon>
        <taxon>Malacostraca</taxon>
        <taxon>Eumalacostraca</taxon>
        <taxon>Eucarida</taxon>
        <taxon>Decapoda</taxon>
        <taxon>Pleocyemata</taxon>
        <taxon>Brachyura</taxon>
        <taxon>Eubrachyura</taxon>
        <taxon>Portunoidea</taxon>
        <taxon>Portunidae</taxon>
        <taxon>Portuninae</taxon>
        <taxon>Scylla</taxon>
    </lineage>
</organism>
<reference evidence="2 3" key="1">
    <citation type="submission" date="2023-03" db="EMBL/GenBank/DDBJ databases">
        <title>High-quality genome of Scylla paramamosain provides insights in environmental adaptation.</title>
        <authorList>
            <person name="Zhang L."/>
        </authorList>
    </citation>
    <scope>NUCLEOTIDE SEQUENCE [LARGE SCALE GENOMIC DNA]</scope>
    <source>
        <strain evidence="2">LZ_2023a</strain>
        <tissue evidence="2">Muscle</tissue>
    </source>
</reference>
<name>A0AAW0SUB6_SCYPA</name>
<keyword evidence="1" id="KW-1133">Transmembrane helix</keyword>